<evidence type="ECO:0000259" key="3">
    <source>
        <dbReference type="Pfam" id="PF14145"/>
    </source>
</evidence>
<dbReference type="RefSeq" id="WP_337716949.1">
    <property type="nucleotide sequence ID" value="NZ_JBBEGL010000006.1"/>
</dbReference>
<feature type="transmembrane region" description="Helical" evidence="2">
    <location>
        <begin position="66"/>
        <end position="84"/>
    </location>
</feature>
<dbReference type="EMBL" id="JBBEGL010000006">
    <property type="protein sequence ID" value="MEJ2889421.1"/>
    <property type="molecule type" value="Genomic_DNA"/>
</dbReference>
<feature type="domain" description="YrhK" evidence="3">
    <location>
        <begin position="34"/>
        <end position="90"/>
    </location>
</feature>
<accession>A0ABU8NAJ0</accession>
<evidence type="ECO:0000313" key="5">
    <source>
        <dbReference type="Proteomes" id="UP001370100"/>
    </source>
</evidence>
<protein>
    <submittedName>
        <fullName evidence="4">YrhK family protein</fullName>
    </submittedName>
</protein>
<dbReference type="InterPro" id="IPR025424">
    <property type="entry name" value="YrhK_domain"/>
</dbReference>
<dbReference type="Proteomes" id="UP001370100">
    <property type="component" value="Unassembled WGS sequence"/>
</dbReference>
<keyword evidence="2" id="KW-0472">Membrane</keyword>
<evidence type="ECO:0000256" key="1">
    <source>
        <dbReference type="SAM" id="MobiDB-lite"/>
    </source>
</evidence>
<keyword evidence="5" id="KW-1185">Reference proteome</keyword>
<comment type="caution">
    <text evidence="4">The sequence shown here is derived from an EMBL/GenBank/DDBJ whole genome shotgun (WGS) entry which is preliminary data.</text>
</comment>
<evidence type="ECO:0000313" key="4">
    <source>
        <dbReference type="EMBL" id="MEJ2889421.1"/>
    </source>
</evidence>
<keyword evidence="2" id="KW-1133">Transmembrane helix</keyword>
<evidence type="ECO:0000256" key="2">
    <source>
        <dbReference type="SAM" id="Phobius"/>
    </source>
</evidence>
<sequence length="107" mass="12062">MSQDTSNDTEDPDAGHEGGTITLTLGNQELVLRQRYELLSIVNDIGIFIFFTVGSVAFYWHELFNLGVTLFVIGSAMLGIRPTIRLFRRIQLRSLTRGTPNEVARDF</sequence>
<feature type="region of interest" description="Disordered" evidence="1">
    <location>
        <begin position="1"/>
        <end position="20"/>
    </location>
</feature>
<keyword evidence="2" id="KW-0812">Transmembrane</keyword>
<name>A0ABU8NAJ0_9PSEU</name>
<feature type="transmembrane region" description="Helical" evidence="2">
    <location>
        <begin position="38"/>
        <end position="60"/>
    </location>
</feature>
<gene>
    <name evidence="4" type="ORF">WCD41_23375</name>
</gene>
<organism evidence="4 5">
    <name type="scientific">Actinomycetospora aeridis</name>
    <dbReference type="NCBI Taxonomy" id="3129231"/>
    <lineage>
        <taxon>Bacteria</taxon>
        <taxon>Bacillati</taxon>
        <taxon>Actinomycetota</taxon>
        <taxon>Actinomycetes</taxon>
        <taxon>Pseudonocardiales</taxon>
        <taxon>Pseudonocardiaceae</taxon>
        <taxon>Actinomycetospora</taxon>
    </lineage>
</organism>
<proteinExistence type="predicted"/>
<dbReference type="Pfam" id="PF14145">
    <property type="entry name" value="YrhK"/>
    <property type="match status" value="1"/>
</dbReference>
<reference evidence="4 5" key="1">
    <citation type="submission" date="2024-03" db="EMBL/GenBank/DDBJ databases">
        <title>Actinomycetospora sp. OC33-EN06, a novel actinomycete isolated from wild orchid (Aerides multiflora).</title>
        <authorList>
            <person name="Suriyachadkun C."/>
        </authorList>
    </citation>
    <scope>NUCLEOTIDE SEQUENCE [LARGE SCALE GENOMIC DNA]</scope>
    <source>
        <strain evidence="4 5">OC33-EN06</strain>
    </source>
</reference>